<accession>A0A378MZG9</accession>
<gene>
    <name evidence="1" type="ORF">NCTC10638_02809</name>
</gene>
<dbReference type="AlphaFoldDB" id="A0A378MZG9"/>
<sequence length="38" mass="4529">MKMAKQEDLIMVLNQCYEVGQIIIEAKLQVRHSDEWTH</sequence>
<proteinExistence type="predicted"/>
<reference evidence="1 2" key="1">
    <citation type="submission" date="2018-06" db="EMBL/GenBank/DDBJ databases">
        <authorList>
            <consortium name="Pathogen Informatics"/>
            <person name="Doyle S."/>
        </authorList>
    </citation>
    <scope>NUCLEOTIDE SEQUENCE [LARGE SCALE GENOMIC DNA]</scope>
    <source>
        <strain evidence="1 2">NCTC10638</strain>
    </source>
</reference>
<name>A0A378MZG9_MANHA</name>
<organism evidence="1 2">
    <name type="scientific">Mannheimia haemolytica</name>
    <name type="common">Pasteurella haemolytica</name>
    <dbReference type="NCBI Taxonomy" id="75985"/>
    <lineage>
        <taxon>Bacteria</taxon>
        <taxon>Pseudomonadati</taxon>
        <taxon>Pseudomonadota</taxon>
        <taxon>Gammaproteobacteria</taxon>
        <taxon>Pasteurellales</taxon>
        <taxon>Pasteurellaceae</taxon>
        <taxon>Mannheimia</taxon>
    </lineage>
</organism>
<protein>
    <submittedName>
        <fullName evidence="1">Uncharacterized protein</fullName>
    </submittedName>
</protein>
<dbReference type="Proteomes" id="UP000254802">
    <property type="component" value="Unassembled WGS sequence"/>
</dbReference>
<evidence type="ECO:0000313" key="2">
    <source>
        <dbReference type="Proteomes" id="UP000254802"/>
    </source>
</evidence>
<dbReference type="EMBL" id="UGPN01000002">
    <property type="protein sequence ID" value="STY61590.1"/>
    <property type="molecule type" value="Genomic_DNA"/>
</dbReference>
<evidence type="ECO:0000313" key="1">
    <source>
        <dbReference type="EMBL" id="STY61590.1"/>
    </source>
</evidence>